<evidence type="ECO:0000313" key="3">
    <source>
        <dbReference type="Proteomes" id="UP001171111"/>
    </source>
</evidence>
<feature type="transmembrane region" description="Helical" evidence="1">
    <location>
        <begin position="7"/>
        <end position="30"/>
    </location>
</feature>
<accession>A0ABT8T7X1</accession>
<dbReference type="RefSeq" id="WP_302244611.1">
    <property type="nucleotide sequence ID" value="NZ_JAULJQ010000008.1"/>
</dbReference>
<sequence>MQKKSRILIFSFFGVFIVIFFAFCAVVWYVDPFRLFHQPFMCKNQIYDDMRYNARWFIKSGDYDSIILGTSMLANTSAKEAAELLGGKFINISIWGSSLEQRAILMNYALKKKPIKKIIISLDRGGLVPVDVKLDNKVLANRFDFLYTDNSNIFKVYMNIKFISKIFSFKCEEDANMDMPSSWMLKWGDRTEQRFGGLENWIKTYKDKDMQTTMQMLSAAAIMALNGYQPQNLLNTYYLEKYQKDLDNNVLKFAKDYPNTEFVLVIPPYFMAYNSILRFSADGYSALQKELIRYVLNQKLSNIKLYAYDYLDFTYDVGNYMDLGHYSPEINSKILQMLSKKEGELNLSNLDKWWQKYDEAAMNYNFLNFYHEFAAGVEAQKAIDAKEM</sequence>
<keyword evidence="1" id="KW-0812">Transmembrane</keyword>
<dbReference type="EMBL" id="JAULJQ010000008">
    <property type="protein sequence ID" value="MDO2409831.1"/>
    <property type="molecule type" value="Genomic_DNA"/>
</dbReference>
<organism evidence="2 3">
    <name type="scientific">Campylobacter magnus</name>
    <dbReference type="NCBI Taxonomy" id="3026462"/>
    <lineage>
        <taxon>Bacteria</taxon>
        <taxon>Pseudomonadati</taxon>
        <taxon>Campylobacterota</taxon>
        <taxon>Epsilonproteobacteria</taxon>
        <taxon>Campylobacterales</taxon>
        <taxon>Campylobacteraceae</taxon>
        <taxon>Campylobacter</taxon>
    </lineage>
</organism>
<name>A0ABT8T7X1_9BACT</name>
<keyword evidence="1" id="KW-0472">Membrane</keyword>
<evidence type="ECO:0000313" key="2">
    <source>
        <dbReference type="EMBL" id="MDO2409831.1"/>
    </source>
</evidence>
<reference evidence="2 3" key="1">
    <citation type="submission" date="2023-06" db="EMBL/GenBank/DDBJ databases">
        <title>Campylobacter magnum sp. nov., isolated from cecal contents of domestic pigs (Sus scrofa domesticus).</title>
        <authorList>
            <person name="Papic B."/>
            <person name="Gruntar I."/>
        </authorList>
    </citation>
    <scope>NUCLEOTIDE SEQUENCE [LARGE SCALE GENOMIC DNA]</scope>
    <source>
        <strain evidence="3">34484-21</strain>
    </source>
</reference>
<gene>
    <name evidence="2" type="ORF">Q2362_06935</name>
</gene>
<comment type="caution">
    <text evidence="2">The sequence shown here is derived from an EMBL/GenBank/DDBJ whole genome shotgun (WGS) entry which is preliminary data.</text>
</comment>
<dbReference type="Proteomes" id="UP001171111">
    <property type="component" value="Unassembled WGS sequence"/>
</dbReference>
<keyword evidence="1" id="KW-1133">Transmembrane helix</keyword>
<keyword evidence="3" id="KW-1185">Reference proteome</keyword>
<proteinExistence type="predicted"/>
<evidence type="ECO:0000256" key="1">
    <source>
        <dbReference type="SAM" id="Phobius"/>
    </source>
</evidence>
<evidence type="ECO:0008006" key="4">
    <source>
        <dbReference type="Google" id="ProtNLM"/>
    </source>
</evidence>
<protein>
    <recommendedName>
        <fullName evidence="4">SGNH/GDSL hydrolase family protein</fullName>
    </recommendedName>
</protein>